<comment type="caution">
    <text evidence="1">The sequence shown here is derived from an EMBL/GenBank/DDBJ whole genome shotgun (WGS) entry which is preliminary data.</text>
</comment>
<evidence type="ECO:0000313" key="2">
    <source>
        <dbReference type="Proteomes" id="UP000196084"/>
    </source>
</evidence>
<accession>A0A202EAD8</accession>
<reference evidence="1 2" key="1">
    <citation type="submission" date="2017-02" db="EMBL/GenBank/DDBJ databases">
        <title>Natronthermophilus aegyptiacus gen. nov.,sp. nov., an aerobic, extremely halophilic alkalithermophilic archaeon isolated from the athalassohaline Wadi An Natrun, Egypt.</title>
        <authorList>
            <person name="Zhao B."/>
        </authorList>
    </citation>
    <scope>NUCLEOTIDE SEQUENCE [LARGE SCALE GENOMIC DNA]</scope>
    <source>
        <strain evidence="1 2">CGMCC 1.3597</strain>
    </source>
</reference>
<protein>
    <submittedName>
        <fullName evidence="1">Uncharacterized protein</fullName>
    </submittedName>
</protein>
<dbReference type="RefSeq" id="WP_054862948.1">
    <property type="nucleotide sequence ID" value="NZ_MWPH01000002.1"/>
</dbReference>
<dbReference type="Proteomes" id="UP000196084">
    <property type="component" value="Unassembled WGS sequence"/>
</dbReference>
<dbReference type="EMBL" id="MWPH01000002">
    <property type="protein sequence ID" value="OVE85212.1"/>
    <property type="molecule type" value="Genomic_DNA"/>
</dbReference>
<name>A0A202EAD8_9EURY</name>
<organism evidence="1 2">
    <name type="scientific">Natronolimnobius baerhuensis</name>
    <dbReference type="NCBI Taxonomy" id="253108"/>
    <lineage>
        <taxon>Archaea</taxon>
        <taxon>Methanobacteriati</taxon>
        <taxon>Methanobacteriota</taxon>
        <taxon>Stenosarchaea group</taxon>
        <taxon>Halobacteria</taxon>
        <taxon>Halobacteriales</taxon>
        <taxon>Natrialbaceae</taxon>
        <taxon>Natronolimnobius</taxon>
    </lineage>
</organism>
<proteinExistence type="predicted"/>
<dbReference type="OrthoDB" id="340435at2157"/>
<evidence type="ECO:0000313" key="1">
    <source>
        <dbReference type="EMBL" id="OVE85212.1"/>
    </source>
</evidence>
<gene>
    <name evidence="1" type="ORF">B2G88_09850</name>
</gene>
<keyword evidence="2" id="KW-1185">Reference proteome</keyword>
<dbReference type="AlphaFoldDB" id="A0A202EAD8"/>
<sequence length="121" mass="13578">MTDPTRYEGVVDNGTLYLVEDNHQIEIGQMDAVVDLIGGETYTLEYDEKQSAAAWLSTDDDNTITLDVREELVDWVYTEDLIQNITDTSLEQTGDSGHPIRTEVFADMVTSIWDSKGNLEA</sequence>